<sequence length="207" mass="22900">MVDETGTTVEADGSEQEVAATNTEKSVGSKHSNDEQMSLDDLLMQISEDMMLPSVTAAEVTKIRLAESIAINEVQERDWYYSNLPRISTHDKGKEPLEEDEPVKGNPARETVELICRDIDFLVQLHDQVMKDVQTLNIITDQLNELVAYISRGGNDKKGEGSSSRPQPPPDDQGGSSGGRGTGDNVRTTSIVERLISADRERKEQRE</sequence>
<organism evidence="2 3">
    <name type="scientific">Dorcoceras hygrometricum</name>
    <dbReference type="NCBI Taxonomy" id="472368"/>
    <lineage>
        <taxon>Eukaryota</taxon>
        <taxon>Viridiplantae</taxon>
        <taxon>Streptophyta</taxon>
        <taxon>Embryophyta</taxon>
        <taxon>Tracheophyta</taxon>
        <taxon>Spermatophyta</taxon>
        <taxon>Magnoliopsida</taxon>
        <taxon>eudicotyledons</taxon>
        <taxon>Gunneridae</taxon>
        <taxon>Pentapetalae</taxon>
        <taxon>asterids</taxon>
        <taxon>lamiids</taxon>
        <taxon>Lamiales</taxon>
        <taxon>Gesneriaceae</taxon>
        <taxon>Didymocarpoideae</taxon>
        <taxon>Trichosporeae</taxon>
        <taxon>Loxocarpinae</taxon>
        <taxon>Dorcoceras</taxon>
    </lineage>
</organism>
<evidence type="ECO:0000313" key="3">
    <source>
        <dbReference type="Proteomes" id="UP000250235"/>
    </source>
</evidence>
<accession>A0A2Z7AMH6</accession>
<feature type="region of interest" description="Disordered" evidence="1">
    <location>
        <begin position="1"/>
        <end position="36"/>
    </location>
</feature>
<keyword evidence="3" id="KW-1185">Reference proteome</keyword>
<proteinExistence type="predicted"/>
<feature type="compositionally biased region" description="Basic and acidic residues" evidence="1">
    <location>
        <begin position="196"/>
        <end position="207"/>
    </location>
</feature>
<evidence type="ECO:0000256" key="1">
    <source>
        <dbReference type="SAM" id="MobiDB-lite"/>
    </source>
</evidence>
<name>A0A2Z7AMH6_9LAMI</name>
<protein>
    <submittedName>
        <fullName evidence="2">Uncharacterized protein</fullName>
    </submittedName>
</protein>
<feature type="region of interest" description="Disordered" evidence="1">
    <location>
        <begin position="154"/>
        <end position="207"/>
    </location>
</feature>
<evidence type="ECO:0000313" key="2">
    <source>
        <dbReference type="EMBL" id="KZV22340.1"/>
    </source>
</evidence>
<dbReference type="EMBL" id="KV014392">
    <property type="protein sequence ID" value="KZV22340.1"/>
    <property type="molecule type" value="Genomic_DNA"/>
</dbReference>
<feature type="region of interest" description="Disordered" evidence="1">
    <location>
        <begin position="87"/>
        <end position="106"/>
    </location>
</feature>
<gene>
    <name evidence="2" type="ORF">F511_20437</name>
</gene>
<feature type="compositionally biased region" description="Polar residues" evidence="1">
    <location>
        <begin position="19"/>
        <end position="30"/>
    </location>
</feature>
<reference evidence="2 3" key="1">
    <citation type="journal article" date="2015" name="Proc. Natl. Acad. Sci. U.S.A.">
        <title>The resurrection genome of Boea hygrometrica: A blueprint for survival of dehydration.</title>
        <authorList>
            <person name="Xiao L."/>
            <person name="Yang G."/>
            <person name="Zhang L."/>
            <person name="Yang X."/>
            <person name="Zhao S."/>
            <person name="Ji Z."/>
            <person name="Zhou Q."/>
            <person name="Hu M."/>
            <person name="Wang Y."/>
            <person name="Chen M."/>
            <person name="Xu Y."/>
            <person name="Jin H."/>
            <person name="Xiao X."/>
            <person name="Hu G."/>
            <person name="Bao F."/>
            <person name="Hu Y."/>
            <person name="Wan P."/>
            <person name="Li L."/>
            <person name="Deng X."/>
            <person name="Kuang T."/>
            <person name="Xiang C."/>
            <person name="Zhu J.K."/>
            <person name="Oliver M.J."/>
            <person name="He Y."/>
        </authorList>
    </citation>
    <scope>NUCLEOTIDE SEQUENCE [LARGE SCALE GENOMIC DNA]</scope>
    <source>
        <strain evidence="3">cv. XS01</strain>
    </source>
</reference>
<dbReference type="Proteomes" id="UP000250235">
    <property type="component" value="Unassembled WGS sequence"/>
</dbReference>
<dbReference type="AlphaFoldDB" id="A0A2Z7AMH6"/>